<dbReference type="Proteomes" id="UP000019116">
    <property type="component" value="Chromosome 2A"/>
</dbReference>
<keyword evidence="3" id="KW-0268">Exocytosis</keyword>
<dbReference type="GeneID" id="123190915"/>
<dbReference type="Gramene" id="TraesCS2A03G1242400.1">
    <property type="protein sequence ID" value="TraesCS2A03G1242400.1.CDS1"/>
    <property type="gene ID" value="TraesCS2A03G1242400"/>
</dbReference>
<dbReference type="Gramene" id="TraesMAC2A03G00798110.1">
    <property type="protein sequence ID" value="TraesMAC2A03G00798110.1.CDS1"/>
    <property type="gene ID" value="TraesMAC2A03G00798110"/>
</dbReference>
<sequence>MLATPRGRFHPGAALRHQYHRPSSAKVRASSILPQSRAAASMAGRLAAAPDGSANANGSAAPDRARGFYRDRILRVAVSGGLRRSALFDHSQSGHSGSGYSNHSGASNSYPSNNSGISAAEPDFGAHELTVIAIQMVSDGYAQRMVREFCGGGGGLENWFLELDVGWVRQIHNKTDLCQQLQLQLKSPSWLQDFVERWIRALMVTISSIVEALDKVQTLLLARFGKASISEMLVFVDAVIPLLKAGKLRAVLDMYICVCNASYMFTLDVFSLEAQIIFDEIRRSLGTERNKLCDAISTTVEEVRALMEDDDSWAIEFPQGGAGVHRNTRLMVGYIVSMTDALVSTRKSAPSRNTGNLHGLIDDTIKHLKDLLPRKSELCLDAGMRYLFLLNNSYFIATRDFIRGPYCGDSQHHQGLELTLECKDHMDSYLDVSWAHVISSISKSNPPGPLRRWMTNTSSLAKFESAFHQTYQAQKLWKVPDPQLKDALRRAIIERVISSYNDYLKKHPELAEHASRGNSTPAVLEEMLGQLFEG</sequence>
<dbReference type="Gramene" id="TraesCS2A02G538000.1">
    <property type="protein sequence ID" value="TraesCS2A02G538000.1.cds1"/>
    <property type="gene ID" value="TraesCS2A02G538000"/>
</dbReference>
<dbReference type="InterPro" id="IPR016159">
    <property type="entry name" value="Cullin_repeat-like_dom_sf"/>
</dbReference>
<keyword evidence="2 3" id="KW-0813">Transport</keyword>
<dbReference type="Gene3D" id="1.20.1280.170">
    <property type="entry name" value="Exocyst complex component Exo70"/>
    <property type="match status" value="1"/>
</dbReference>
<dbReference type="SMR" id="A0A3B6B7J2"/>
<dbReference type="Pfam" id="PF03081">
    <property type="entry name" value="Exo70_C"/>
    <property type="match status" value="1"/>
</dbReference>
<dbReference type="OMA" id="YGHAMDA"/>
<comment type="similarity">
    <text evidence="1 3">Belongs to the EXO70 family.</text>
</comment>
<evidence type="ECO:0000256" key="3">
    <source>
        <dbReference type="RuleBase" id="RU365026"/>
    </source>
</evidence>
<evidence type="ECO:0000256" key="4">
    <source>
        <dbReference type="SAM" id="MobiDB-lite"/>
    </source>
</evidence>
<dbReference type="EnsemblPlants" id="TraesCS2A02G538000.1">
    <property type="protein sequence ID" value="TraesCS2A02G538000.1.cds1"/>
    <property type="gene ID" value="TraesCS2A02G538000"/>
</dbReference>
<dbReference type="InterPro" id="IPR046364">
    <property type="entry name" value="Exo70_C"/>
</dbReference>
<dbReference type="PANTHER" id="PTHR12542:SF155">
    <property type="entry name" value="EXOCYST SUBUNIT EXO70 FAMILY PROTEIN"/>
    <property type="match status" value="1"/>
</dbReference>
<dbReference type="GO" id="GO:0006887">
    <property type="term" value="P:exocytosis"/>
    <property type="evidence" value="ECO:0000318"/>
    <property type="project" value="GO_Central"/>
</dbReference>
<comment type="function">
    <text evidence="3">Component of the exocyst complex.</text>
</comment>
<gene>
    <name evidence="6" type="primary">LOC123190915</name>
</gene>
<evidence type="ECO:0000259" key="5">
    <source>
        <dbReference type="Pfam" id="PF03081"/>
    </source>
</evidence>
<reference evidence="6" key="1">
    <citation type="submission" date="2018-08" db="EMBL/GenBank/DDBJ databases">
        <authorList>
            <person name="Rossello M."/>
        </authorList>
    </citation>
    <scope>NUCLEOTIDE SEQUENCE [LARGE SCALE GENOMIC DNA]</scope>
    <source>
        <strain evidence="6">cv. Chinese Spring</strain>
    </source>
</reference>
<dbReference type="GO" id="GO:0015031">
    <property type="term" value="P:protein transport"/>
    <property type="evidence" value="ECO:0007669"/>
    <property type="project" value="UniProtKB-KW"/>
</dbReference>
<evidence type="ECO:0000256" key="1">
    <source>
        <dbReference type="ARBA" id="ARBA00006756"/>
    </source>
</evidence>
<keyword evidence="7" id="KW-1185">Reference proteome</keyword>
<dbReference type="RefSeq" id="XP_044459582.1">
    <property type="nucleotide sequence ID" value="XM_044603647.1"/>
</dbReference>
<dbReference type="InterPro" id="IPR004140">
    <property type="entry name" value="Exo70"/>
</dbReference>
<dbReference type="PANTHER" id="PTHR12542">
    <property type="entry name" value="EXOCYST COMPLEX PROTEIN EXO70"/>
    <property type="match status" value="1"/>
</dbReference>
<dbReference type="SUPFAM" id="SSF74788">
    <property type="entry name" value="Cullin repeat-like"/>
    <property type="match status" value="1"/>
</dbReference>
<reference evidence="6" key="2">
    <citation type="submission" date="2018-10" db="UniProtKB">
        <authorList>
            <consortium name="EnsemblPlants"/>
        </authorList>
    </citation>
    <scope>IDENTIFICATION</scope>
</reference>
<evidence type="ECO:0000256" key="2">
    <source>
        <dbReference type="ARBA" id="ARBA00022448"/>
    </source>
</evidence>
<dbReference type="Gramene" id="TraesNOR2A03G00809530.1">
    <property type="protein sequence ID" value="TraesNOR2A03G00809530.1.CDS1"/>
    <property type="gene ID" value="TraesNOR2A03G00809530"/>
</dbReference>
<dbReference type="OrthoDB" id="642550at2759"/>
<dbReference type="GO" id="GO:0005546">
    <property type="term" value="F:phosphatidylinositol-4,5-bisphosphate binding"/>
    <property type="evidence" value="ECO:0007669"/>
    <property type="project" value="InterPro"/>
</dbReference>
<proteinExistence type="inferred from homology"/>
<protein>
    <recommendedName>
        <fullName evidence="3">Exocyst subunit Exo70 family protein</fullName>
    </recommendedName>
</protein>
<dbReference type="GO" id="GO:0000145">
    <property type="term" value="C:exocyst"/>
    <property type="evidence" value="ECO:0000318"/>
    <property type="project" value="GO_Central"/>
</dbReference>
<feature type="domain" description="Exocyst complex subunit Exo70 C-terminal" evidence="5">
    <location>
        <begin position="206"/>
        <end position="528"/>
    </location>
</feature>
<evidence type="ECO:0000313" key="6">
    <source>
        <dbReference type="EnsemblPlants" id="TraesCS2A02G538000.1.cds1"/>
    </source>
</evidence>
<keyword evidence="3" id="KW-0653">Protein transport</keyword>
<evidence type="ECO:0000313" key="7">
    <source>
        <dbReference type="Proteomes" id="UP000019116"/>
    </source>
</evidence>
<organism evidence="6">
    <name type="scientific">Triticum aestivum</name>
    <name type="common">Wheat</name>
    <dbReference type="NCBI Taxonomy" id="4565"/>
    <lineage>
        <taxon>Eukaryota</taxon>
        <taxon>Viridiplantae</taxon>
        <taxon>Streptophyta</taxon>
        <taxon>Embryophyta</taxon>
        <taxon>Tracheophyta</taxon>
        <taxon>Spermatophyta</taxon>
        <taxon>Magnoliopsida</taxon>
        <taxon>Liliopsida</taxon>
        <taxon>Poales</taxon>
        <taxon>Poaceae</taxon>
        <taxon>BOP clade</taxon>
        <taxon>Pooideae</taxon>
        <taxon>Triticodae</taxon>
        <taxon>Triticeae</taxon>
        <taxon>Triticinae</taxon>
        <taxon>Triticum</taxon>
    </lineage>
</organism>
<dbReference type="AlphaFoldDB" id="A0A3B6B7J2"/>
<dbReference type="STRING" id="4565.A0A3B6B7J2"/>
<name>A0A3B6B7J2_WHEAT</name>
<feature type="region of interest" description="Disordered" evidence="4">
    <location>
        <begin position="1"/>
        <end position="32"/>
    </location>
</feature>
<feature type="compositionally biased region" description="Low complexity" evidence="4">
    <location>
        <begin position="91"/>
        <end position="110"/>
    </location>
</feature>
<accession>A0A3B6B7J2</accession>
<feature type="region of interest" description="Disordered" evidence="4">
    <location>
        <begin position="90"/>
        <end position="114"/>
    </location>
</feature>